<evidence type="ECO:0000313" key="1">
    <source>
        <dbReference type="EMBL" id="QDT30414.1"/>
    </source>
</evidence>
<dbReference type="AlphaFoldDB" id="A0A517QFM1"/>
<dbReference type="EMBL" id="CP037421">
    <property type="protein sequence ID" value="QDT30414.1"/>
    <property type="molecule type" value="Genomic_DNA"/>
</dbReference>
<accession>A0A517QFM1</accession>
<reference evidence="1 2" key="1">
    <citation type="submission" date="2019-03" db="EMBL/GenBank/DDBJ databases">
        <title>Deep-cultivation of Planctomycetes and their phenomic and genomic characterization uncovers novel biology.</title>
        <authorList>
            <person name="Wiegand S."/>
            <person name="Jogler M."/>
            <person name="Boedeker C."/>
            <person name="Pinto D."/>
            <person name="Vollmers J."/>
            <person name="Rivas-Marin E."/>
            <person name="Kohn T."/>
            <person name="Peeters S.H."/>
            <person name="Heuer A."/>
            <person name="Rast P."/>
            <person name="Oberbeckmann S."/>
            <person name="Bunk B."/>
            <person name="Jeske O."/>
            <person name="Meyerdierks A."/>
            <person name="Storesund J.E."/>
            <person name="Kallscheuer N."/>
            <person name="Luecker S."/>
            <person name="Lage O.M."/>
            <person name="Pohl T."/>
            <person name="Merkel B.J."/>
            <person name="Hornburger P."/>
            <person name="Mueller R.-W."/>
            <person name="Bruemmer F."/>
            <person name="Labrenz M."/>
            <person name="Spormann A.M."/>
            <person name="Op den Camp H."/>
            <person name="Overmann J."/>
            <person name="Amann R."/>
            <person name="Jetten M.S.M."/>
            <person name="Mascher T."/>
            <person name="Medema M.H."/>
            <person name="Devos D.P."/>
            <person name="Kaster A.-K."/>
            <person name="Ovreas L."/>
            <person name="Rohde M."/>
            <person name="Galperin M.Y."/>
            <person name="Jogler C."/>
        </authorList>
    </citation>
    <scope>NUCLEOTIDE SEQUENCE [LARGE SCALE GENOMIC DNA]</scope>
    <source>
        <strain evidence="1 2">Enr10</strain>
    </source>
</reference>
<sequence>MIHQSIECNRGSIFREIKDLLDSIIYVSIKSLDRHLKVFTCMINTE</sequence>
<organism evidence="1 2">
    <name type="scientific">Gimesia panareensis</name>
    <dbReference type="NCBI Taxonomy" id="2527978"/>
    <lineage>
        <taxon>Bacteria</taxon>
        <taxon>Pseudomonadati</taxon>
        <taxon>Planctomycetota</taxon>
        <taxon>Planctomycetia</taxon>
        <taxon>Planctomycetales</taxon>
        <taxon>Planctomycetaceae</taxon>
        <taxon>Gimesia</taxon>
    </lineage>
</organism>
<keyword evidence="2" id="KW-1185">Reference proteome</keyword>
<protein>
    <submittedName>
        <fullName evidence="1">Uncharacterized protein</fullName>
    </submittedName>
</protein>
<dbReference type="Proteomes" id="UP000315647">
    <property type="component" value="Chromosome"/>
</dbReference>
<name>A0A517QFM1_9PLAN</name>
<evidence type="ECO:0000313" key="2">
    <source>
        <dbReference type="Proteomes" id="UP000315647"/>
    </source>
</evidence>
<proteinExistence type="predicted"/>
<gene>
    <name evidence="1" type="ORF">Enr10x_57800</name>
</gene>